<dbReference type="OrthoDB" id="844594at2759"/>
<feature type="domain" description="Retinoblastoma-associated protein B-box" evidence="1">
    <location>
        <begin position="259"/>
        <end position="380"/>
    </location>
</feature>
<evidence type="ECO:0000313" key="2">
    <source>
        <dbReference type="EMBL" id="PJF16512.1"/>
    </source>
</evidence>
<dbReference type="Gene3D" id="1.10.472.10">
    <property type="entry name" value="Cyclin-like"/>
    <property type="match status" value="1"/>
</dbReference>
<evidence type="ECO:0000259" key="1">
    <source>
        <dbReference type="Pfam" id="PF01857"/>
    </source>
</evidence>
<dbReference type="SUPFAM" id="SSF47954">
    <property type="entry name" value="Cyclin-like"/>
    <property type="match status" value="1"/>
</dbReference>
<dbReference type="Proteomes" id="UP000240830">
    <property type="component" value="Unassembled WGS sequence"/>
</dbReference>
<dbReference type="InterPro" id="IPR036915">
    <property type="entry name" value="Cyclin-like_sf"/>
</dbReference>
<evidence type="ECO:0000313" key="3">
    <source>
        <dbReference type="Proteomes" id="UP000240830"/>
    </source>
</evidence>
<dbReference type="InterPro" id="IPR028309">
    <property type="entry name" value="RB_fam"/>
</dbReference>
<dbReference type="PANTHER" id="PTHR13742:SF17">
    <property type="entry name" value="RE32990P-RELATED"/>
    <property type="match status" value="1"/>
</dbReference>
<proteinExistence type="predicted"/>
<dbReference type="GO" id="GO:0005667">
    <property type="term" value="C:transcription regulator complex"/>
    <property type="evidence" value="ECO:0007669"/>
    <property type="project" value="TreeGrafter"/>
</dbReference>
<gene>
    <name evidence="2" type="ORF">PSACC_03699</name>
</gene>
<comment type="caution">
    <text evidence="2">The sequence shown here is derived from an EMBL/GenBank/DDBJ whole genome shotgun (WGS) entry which is preliminary data.</text>
</comment>
<dbReference type="CDD" id="cd20548">
    <property type="entry name" value="CYCLIN_RB-like"/>
    <property type="match status" value="1"/>
</dbReference>
<accession>A0A2H9TFF0</accession>
<dbReference type="Pfam" id="PF01857">
    <property type="entry name" value="RB_B"/>
    <property type="match status" value="1"/>
</dbReference>
<dbReference type="GO" id="GO:0000785">
    <property type="term" value="C:chromatin"/>
    <property type="evidence" value="ECO:0007669"/>
    <property type="project" value="TreeGrafter"/>
</dbReference>
<dbReference type="PANTHER" id="PTHR13742">
    <property type="entry name" value="RETINOBLASTOMA-ASSOCIATED PROTEIN RB -RELATED"/>
    <property type="match status" value="1"/>
</dbReference>
<dbReference type="GO" id="GO:0000977">
    <property type="term" value="F:RNA polymerase II transcription regulatory region sequence-specific DNA binding"/>
    <property type="evidence" value="ECO:0007669"/>
    <property type="project" value="TreeGrafter"/>
</dbReference>
<dbReference type="STRING" id="1246581.A0A2H9TFF0"/>
<dbReference type="AlphaFoldDB" id="A0A2H9TFF0"/>
<dbReference type="GO" id="GO:2000134">
    <property type="term" value="P:negative regulation of G1/S transition of mitotic cell cycle"/>
    <property type="evidence" value="ECO:0007669"/>
    <property type="project" value="TreeGrafter"/>
</dbReference>
<sequence>MAPKRSADLRTFFRHRRRVVPLKEADFVADKPKALVGRNPLYAAPSGLGELAVDFDIRSEGETSPSMSSYLELVKSDPNKYYVEELSKLTLLVKSIGLVDLEIPNDASTLVLRLVRKLLLSELQRIASQDEDEESTDTIERWLSSNGFWCGMTMISKVIDSRAIVTDLAPTISWDVFMLIESVIKAEPLIGIDSIISGLLVSQERLLLHYTVWQGDLIYTLLQRERTPPVTRSRCNSVSSPGKALHAITHPVPAGVTPLEFFFRKFLRAAAAIVEHLAVSLDLSVQVRQASWTLFVSAIEEESSLRMMHNRHLLTVMACTVYSTAKLFDEDRSFAQIIATIQRQYPTLGEDWYRNVPLDDATEQSDLVIFYNMLYLERMRGRIYALNASPDTPVKHLPGTPFPKTLGSVALSRNVTLDVSPGPLKHATGTPTCIAILGNLGARRRPVSSSPNKVARRLHF</sequence>
<name>A0A2H9TFF0_9FUNG</name>
<organism evidence="2 3">
    <name type="scientific">Paramicrosporidium saccamoebae</name>
    <dbReference type="NCBI Taxonomy" id="1246581"/>
    <lineage>
        <taxon>Eukaryota</taxon>
        <taxon>Fungi</taxon>
        <taxon>Fungi incertae sedis</taxon>
        <taxon>Cryptomycota</taxon>
        <taxon>Cryptomycota incertae sedis</taxon>
        <taxon>Paramicrosporidium</taxon>
    </lineage>
</organism>
<protein>
    <submittedName>
        <fullName evidence="2">Retinoblastoma-associated protein, A-box domain-containing protein</fullName>
    </submittedName>
</protein>
<dbReference type="GO" id="GO:0006357">
    <property type="term" value="P:regulation of transcription by RNA polymerase II"/>
    <property type="evidence" value="ECO:0007669"/>
    <property type="project" value="InterPro"/>
</dbReference>
<dbReference type="GO" id="GO:0030154">
    <property type="term" value="P:cell differentiation"/>
    <property type="evidence" value="ECO:0007669"/>
    <property type="project" value="TreeGrafter"/>
</dbReference>
<dbReference type="InterPro" id="IPR002719">
    <property type="entry name" value="RB_B"/>
</dbReference>
<reference evidence="2 3" key="1">
    <citation type="submission" date="2016-10" db="EMBL/GenBank/DDBJ databases">
        <title>The genome of Paramicrosporidium saccamoebae is the missing link in understanding Cryptomycota and Microsporidia evolution.</title>
        <authorList>
            <person name="Quandt C.A."/>
            <person name="Beaudet D."/>
            <person name="Corsaro D."/>
            <person name="Michel R."/>
            <person name="Corradi N."/>
            <person name="James T."/>
        </authorList>
    </citation>
    <scope>NUCLEOTIDE SEQUENCE [LARGE SCALE GENOMIC DNA]</scope>
    <source>
        <strain evidence="2 3">KSL3</strain>
    </source>
</reference>
<dbReference type="GO" id="GO:0005634">
    <property type="term" value="C:nucleus"/>
    <property type="evidence" value="ECO:0007669"/>
    <property type="project" value="InterPro"/>
</dbReference>
<dbReference type="EMBL" id="MTSL01000219">
    <property type="protein sequence ID" value="PJF16512.1"/>
    <property type="molecule type" value="Genomic_DNA"/>
</dbReference>
<keyword evidence="3" id="KW-1185">Reference proteome</keyword>